<dbReference type="GO" id="GO:0005681">
    <property type="term" value="C:spliceosomal complex"/>
    <property type="evidence" value="ECO:0007669"/>
    <property type="project" value="TreeGrafter"/>
</dbReference>
<dbReference type="InterPro" id="IPR036869">
    <property type="entry name" value="J_dom_sf"/>
</dbReference>
<dbReference type="GO" id="GO:0000390">
    <property type="term" value="P:spliceosomal complex disassembly"/>
    <property type="evidence" value="ECO:0007669"/>
    <property type="project" value="TreeGrafter"/>
</dbReference>
<evidence type="ECO:0000256" key="5">
    <source>
        <dbReference type="ARBA" id="ARBA00023242"/>
    </source>
</evidence>
<dbReference type="SMART" id="SM00271">
    <property type="entry name" value="DnaJ"/>
    <property type="match status" value="1"/>
</dbReference>
<dbReference type="Proteomes" id="UP000265618">
    <property type="component" value="Unassembled WGS sequence"/>
</dbReference>
<dbReference type="EMBL" id="BDIP01000423">
    <property type="protein sequence ID" value="GCA62280.1"/>
    <property type="molecule type" value="Genomic_DNA"/>
</dbReference>
<evidence type="ECO:0000256" key="4">
    <source>
        <dbReference type="ARBA" id="ARBA00023186"/>
    </source>
</evidence>
<feature type="domain" description="J" evidence="7">
    <location>
        <begin position="4"/>
        <end position="61"/>
    </location>
</feature>
<feature type="compositionally biased region" description="Basic residues" evidence="6">
    <location>
        <begin position="219"/>
        <end position="229"/>
    </location>
</feature>
<dbReference type="CDD" id="cd06257">
    <property type="entry name" value="DnaJ"/>
    <property type="match status" value="1"/>
</dbReference>
<dbReference type="AlphaFoldDB" id="A0A391NMF5"/>
<organism evidence="8 9">
    <name type="scientific">Kipferlia bialata</name>
    <dbReference type="NCBI Taxonomy" id="797122"/>
    <lineage>
        <taxon>Eukaryota</taxon>
        <taxon>Metamonada</taxon>
        <taxon>Carpediemonas-like organisms</taxon>
        <taxon>Kipferlia</taxon>
    </lineage>
</organism>
<dbReference type="OrthoDB" id="376357at2759"/>
<dbReference type="InterPro" id="IPR001623">
    <property type="entry name" value="DnaJ_domain"/>
</dbReference>
<reference evidence="8 9" key="1">
    <citation type="journal article" date="2018" name="PLoS ONE">
        <title>The draft genome of Kipferlia bialata reveals reductive genome evolution in fornicate parasites.</title>
        <authorList>
            <person name="Tanifuji G."/>
            <person name="Takabayashi S."/>
            <person name="Kume K."/>
            <person name="Takagi M."/>
            <person name="Nakayama T."/>
            <person name="Kamikawa R."/>
            <person name="Inagaki Y."/>
            <person name="Hashimoto T."/>
        </authorList>
    </citation>
    <scope>NUCLEOTIDE SEQUENCE [LARGE SCALE GENOMIC DNA]</scope>
    <source>
        <strain evidence="8">NY0173</strain>
    </source>
</reference>
<evidence type="ECO:0000256" key="3">
    <source>
        <dbReference type="ARBA" id="ARBA00022490"/>
    </source>
</evidence>
<dbReference type="InterPro" id="IPR052094">
    <property type="entry name" value="Pre-mRNA-splicing_ERAD"/>
</dbReference>
<dbReference type="Pfam" id="PF00226">
    <property type="entry name" value="DnaJ"/>
    <property type="match status" value="1"/>
</dbReference>
<keyword evidence="3" id="KW-0963">Cytoplasm</keyword>
<evidence type="ECO:0000256" key="2">
    <source>
        <dbReference type="ARBA" id="ARBA00004496"/>
    </source>
</evidence>
<protein>
    <recommendedName>
        <fullName evidence="7">J domain-containing protein</fullName>
    </recommendedName>
</protein>
<dbReference type="Gene3D" id="1.10.287.110">
    <property type="entry name" value="DnaJ domain"/>
    <property type="match status" value="1"/>
</dbReference>
<dbReference type="PRINTS" id="PR00625">
    <property type="entry name" value="JDOMAIN"/>
</dbReference>
<keyword evidence="5" id="KW-0539">Nucleus</keyword>
<dbReference type="PROSITE" id="PS50076">
    <property type="entry name" value="DNAJ_2"/>
    <property type="match status" value="1"/>
</dbReference>
<dbReference type="GO" id="GO:0005737">
    <property type="term" value="C:cytoplasm"/>
    <property type="evidence" value="ECO:0007669"/>
    <property type="project" value="UniProtKB-SubCell"/>
</dbReference>
<name>A0A391NMF5_9EUKA</name>
<proteinExistence type="predicted"/>
<sequence length="229" mass="26025">MSTDPLKLLGVDANATPKEITKAYRRRALKCHPDRHPDDPEAASKFHELTQAYELLLDPQRLEAWRQNQAAAKKVKERDATRRKAAVEMQERINKKEGLQQQKRREKEAERVRFEAQVAEGAIDESLFYKAKPKKTKAKGKAGQGMAVARVSWEGGEYSDEELMDVMWLFGDVKGVTRPDKSRKVVSVVYGDRECVREAVYASGMAGRPGSELTIQKRSMNKGKRHKAR</sequence>
<keyword evidence="9" id="KW-1185">Reference proteome</keyword>
<dbReference type="SUPFAM" id="SSF46565">
    <property type="entry name" value="Chaperone J-domain"/>
    <property type="match status" value="1"/>
</dbReference>
<accession>A0A391NMF5</accession>
<gene>
    <name evidence="8" type="ORF">KIPB_002511</name>
</gene>
<comment type="caution">
    <text evidence="8">The sequence shown here is derived from an EMBL/GenBank/DDBJ whole genome shotgun (WGS) entry which is preliminary data.</text>
</comment>
<keyword evidence="4" id="KW-0143">Chaperone</keyword>
<evidence type="ECO:0000259" key="7">
    <source>
        <dbReference type="PROSITE" id="PS50076"/>
    </source>
</evidence>
<dbReference type="PANTHER" id="PTHR44313">
    <property type="entry name" value="DNAJ HOMOLOG SUBFAMILY C MEMBER 17"/>
    <property type="match status" value="1"/>
</dbReference>
<feature type="region of interest" description="Disordered" evidence="6">
    <location>
        <begin position="206"/>
        <end position="229"/>
    </location>
</feature>
<evidence type="ECO:0000313" key="9">
    <source>
        <dbReference type="Proteomes" id="UP000265618"/>
    </source>
</evidence>
<comment type="subcellular location">
    <subcellularLocation>
        <location evidence="2">Cytoplasm</location>
    </subcellularLocation>
    <subcellularLocation>
        <location evidence="1">Nucleus</location>
    </subcellularLocation>
</comment>
<evidence type="ECO:0000256" key="1">
    <source>
        <dbReference type="ARBA" id="ARBA00004123"/>
    </source>
</evidence>
<dbReference type="PANTHER" id="PTHR44313:SF1">
    <property type="entry name" value="DNAJ HOMOLOG SUBFAMILY C MEMBER 17"/>
    <property type="match status" value="1"/>
</dbReference>
<evidence type="ECO:0000256" key="6">
    <source>
        <dbReference type="SAM" id="MobiDB-lite"/>
    </source>
</evidence>
<evidence type="ECO:0000313" key="8">
    <source>
        <dbReference type="EMBL" id="GCA62280.1"/>
    </source>
</evidence>